<evidence type="ECO:0000313" key="2">
    <source>
        <dbReference type="Proteomes" id="UP001060215"/>
    </source>
</evidence>
<accession>A0ACC0GIU0</accession>
<sequence length="87" mass="9686">MFKEGEDVTPLVIGFSAPQGCGKTTLVFALDYLFQITGRKTATISIDDFYLIAEDQAKLRESNPGNALVEVVISTFLFLACKIRQYF</sequence>
<name>A0ACC0GIU0_9ERIC</name>
<dbReference type="EMBL" id="CM045765">
    <property type="protein sequence ID" value="KAI8000980.1"/>
    <property type="molecule type" value="Genomic_DNA"/>
</dbReference>
<proteinExistence type="predicted"/>
<comment type="caution">
    <text evidence="1">The sequence shown here is derived from an EMBL/GenBank/DDBJ whole genome shotgun (WGS) entry which is preliminary data.</text>
</comment>
<gene>
    <name evidence="1" type="ORF">LOK49_LG09G02054</name>
</gene>
<reference evidence="1 2" key="1">
    <citation type="journal article" date="2022" name="Plant J.">
        <title>Chromosome-level genome of Camellia lanceoleosa provides a valuable resource for understanding genome evolution and self-incompatibility.</title>
        <authorList>
            <person name="Gong W."/>
            <person name="Xiao S."/>
            <person name="Wang L."/>
            <person name="Liao Z."/>
            <person name="Chang Y."/>
            <person name="Mo W."/>
            <person name="Hu G."/>
            <person name="Li W."/>
            <person name="Zhao G."/>
            <person name="Zhu H."/>
            <person name="Hu X."/>
            <person name="Ji K."/>
            <person name="Xiang X."/>
            <person name="Song Q."/>
            <person name="Yuan D."/>
            <person name="Jin S."/>
            <person name="Zhang L."/>
        </authorList>
    </citation>
    <scope>NUCLEOTIDE SEQUENCE [LARGE SCALE GENOMIC DNA]</scope>
    <source>
        <strain evidence="1">SQ_2022a</strain>
    </source>
</reference>
<dbReference type="Proteomes" id="UP001060215">
    <property type="component" value="Chromosome 8"/>
</dbReference>
<protein>
    <submittedName>
        <fullName evidence="1">Uncharacterized protein</fullName>
    </submittedName>
</protein>
<evidence type="ECO:0000313" key="1">
    <source>
        <dbReference type="EMBL" id="KAI8000980.1"/>
    </source>
</evidence>
<keyword evidence="2" id="KW-1185">Reference proteome</keyword>
<organism evidence="1 2">
    <name type="scientific">Camellia lanceoleosa</name>
    <dbReference type="NCBI Taxonomy" id="1840588"/>
    <lineage>
        <taxon>Eukaryota</taxon>
        <taxon>Viridiplantae</taxon>
        <taxon>Streptophyta</taxon>
        <taxon>Embryophyta</taxon>
        <taxon>Tracheophyta</taxon>
        <taxon>Spermatophyta</taxon>
        <taxon>Magnoliopsida</taxon>
        <taxon>eudicotyledons</taxon>
        <taxon>Gunneridae</taxon>
        <taxon>Pentapetalae</taxon>
        <taxon>asterids</taxon>
        <taxon>Ericales</taxon>
        <taxon>Theaceae</taxon>
        <taxon>Camellia</taxon>
    </lineage>
</organism>